<dbReference type="GO" id="GO:0003735">
    <property type="term" value="F:structural constituent of ribosome"/>
    <property type="evidence" value="ECO:0007669"/>
    <property type="project" value="InterPro"/>
</dbReference>
<dbReference type="EMDB" id="EMD-13892"/>
<evidence type="ECO:0007829" key="6">
    <source>
        <dbReference type="PDB" id="7QCA"/>
    </source>
</evidence>
<dbReference type="EMBL" id="ATCN01000213">
    <property type="protein sequence ID" value="EPR79528.1"/>
    <property type="molecule type" value="Genomic_DNA"/>
</dbReference>
<dbReference type="VEuPathDB" id="MicrosporidiaDB:SLOPH_1564"/>
<evidence type="ECO:0000256" key="2">
    <source>
        <dbReference type="ARBA" id="ARBA00022980"/>
    </source>
</evidence>
<dbReference type="EMDB" id="EMD-17448"/>
<dbReference type="SUPFAM" id="SSF52161">
    <property type="entry name" value="Ribosomal protein L13"/>
    <property type="match status" value="1"/>
</dbReference>
<keyword evidence="5" id="KW-1185">Reference proteome</keyword>
<sequence length="198" mass="22841">MIGKRIVIDAIGHVAGKLAGHIAKELMCGIEVVIVHAENVMFTGPIKRGVGKFNSHLNKSCSYNPLRGPFHLRSPSMHLMKVIKRKLPHRKSKGQIALKRLQVFDGCPTEYLSVEKMVCPRDKLEYTTSPIRKSYKLGDLMIKFGWKYESVVEKMNQNEEQFKIEETEKQKVKEQKIEELKKSNKFQQRVEEIMVQMA</sequence>
<protein>
    <submittedName>
        <fullName evidence="4">Ribosomal protein L13A</fullName>
    </submittedName>
</protein>
<comment type="caution">
    <text evidence="4">The sequence shown here is derived from an EMBL/GenBank/DDBJ whole genome shotgun (WGS) entry which is preliminary data.</text>
</comment>
<accession>S7XUD8</accession>
<dbReference type="Pfam" id="PF00572">
    <property type="entry name" value="Ribosomal_L13"/>
    <property type="match status" value="1"/>
</dbReference>
<reference evidence="5" key="1">
    <citation type="journal article" date="2013" name="PLoS Genet.">
        <title>The genome of Spraguea lophii and the basis of host-microsporidian interactions.</title>
        <authorList>
            <person name="Campbell S.E."/>
            <person name="Williams T.A."/>
            <person name="Yousuf A."/>
            <person name="Soanes D.M."/>
            <person name="Paszkiewicz K.H."/>
            <person name="Williams B.A.P."/>
        </authorList>
    </citation>
    <scope>NUCLEOTIDE SEQUENCE [LARGE SCALE GENOMIC DNA]</scope>
    <source>
        <strain evidence="5">42_110</strain>
    </source>
</reference>
<dbReference type="InterPro" id="IPR005755">
    <property type="entry name" value="Ribosomal_uL13_euk/arc"/>
</dbReference>
<dbReference type="NCBIfam" id="TIGR01077">
    <property type="entry name" value="L13_A_E"/>
    <property type="match status" value="1"/>
</dbReference>
<keyword evidence="2 4" id="KW-0689">Ribosomal protein</keyword>
<dbReference type="GO" id="GO:0017148">
    <property type="term" value="P:negative regulation of translation"/>
    <property type="evidence" value="ECO:0007669"/>
    <property type="project" value="TreeGrafter"/>
</dbReference>
<name>S7XUD8_SPRLO</name>
<dbReference type="GO" id="GO:0003729">
    <property type="term" value="F:mRNA binding"/>
    <property type="evidence" value="ECO:0007669"/>
    <property type="project" value="TreeGrafter"/>
</dbReference>
<keyword evidence="3" id="KW-0687">Ribonucleoprotein</keyword>
<evidence type="ECO:0000313" key="4">
    <source>
        <dbReference type="EMBL" id="EPR79528.1"/>
    </source>
</evidence>
<dbReference type="STRING" id="1358809.S7XUD8"/>
<dbReference type="InParanoid" id="S7XUD8"/>
<dbReference type="InterPro" id="IPR036899">
    <property type="entry name" value="Ribosomal_uL13_sf"/>
</dbReference>
<dbReference type="GO" id="GO:0006412">
    <property type="term" value="P:translation"/>
    <property type="evidence" value="ECO:0007669"/>
    <property type="project" value="InterPro"/>
</dbReference>
<dbReference type="PANTHER" id="PTHR11545">
    <property type="entry name" value="RIBOSOMAL PROTEIN L13"/>
    <property type="match status" value="1"/>
</dbReference>
<organism evidence="4 5">
    <name type="scientific">Spraguea lophii (strain 42_110)</name>
    <name type="common">Microsporidian parasite</name>
    <dbReference type="NCBI Taxonomy" id="1358809"/>
    <lineage>
        <taxon>Eukaryota</taxon>
        <taxon>Fungi</taxon>
        <taxon>Fungi incertae sedis</taxon>
        <taxon>Microsporidia</taxon>
        <taxon>Spragueidae</taxon>
        <taxon>Spraguea</taxon>
    </lineage>
</organism>
<evidence type="ECO:0007829" key="7">
    <source>
        <dbReference type="PDB" id="8P5D"/>
    </source>
</evidence>
<evidence type="ECO:0000256" key="3">
    <source>
        <dbReference type="ARBA" id="ARBA00023274"/>
    </source>
</evidence>
<dbReference type="HOGENOM" id="CLU_076922_1_1_1"/>
<gene>
    <name evidence="4" type="ORF">SLOPH_1564</name>
</gene>
<dbReference type="InterPro" id="IPR005822">
    <property type="entry name" value="Ribosomal_uL13"/>
</dbReference>
<reference evidence="6 7" key="2">
    <citation type="journal article" date="2023" name="Nat. Microbiol.">
        <title>CryoEM reveals that ribosomes in microsporidian spores are locked in a dimeric hibernating state.</title>
        <authorList>
            <person name="McLaren M."/>
            <person name="Conners R."/>
            <person name="Isupov M.N."/>
            <person name="Gil-Diez P."/>
            <person name="Gambelli L."/>
            <person name="Gold V.A.M."/>
            <person name="Walter A."/>
            <person name="Connell S.R."/>
            <person name="Williams B."/>
            <person name="Daum B."/>
        </authorList>
    </citation>
    <scope>STRUCTURE BY ELECTRON MICROSCOPY (2.79 ANGSTROMS)</scope>
</reference>
<dbReference type="OrthoDB" id="1882297at2759"/>
<dbReference type="GO" id="GO:0022625">
    <property type="term" value="C:cytosolic large ribosomal subunit"/>
    <property type="evidence" value="ECO:0007669"/>
    <property type="project" value="TreeGrafter"/>
</dbReference>
<dbReference type="PDB" id="8P5D">
    <property type="method" value="EM"/>
    <property type="resolution" value="10.80 A"/>
    <property type="chains" value="LO0=1-198"/>
</dbReference>
<proteinExistence type="evidence at protein level"/>
<dbReference type="PDB" id="8P60">
    <property type="method" value="EM"/>
    <property type="resolution" value="14.30 A"/>
    <property type="chains" value="KO0/LO0=1-198"/>
</dbReference>
<dbReference type="OMA" id="GMLPWKT"/>
<dbReference type="Gene3D" id="3.90.1180.10">
    <property type="entry name" value="Ribosomal protein L13"/>
    <property type="match status" value="1"/>
</dbReference>
<evidence type="ECO:0000256" key="1">
    <source>
        <dbReference type="ARBA" id="ARBA00006227"/>
    </source>
</evidence>
<evidence type="ECO:0000313" key="5">
    <source>
        <dbReference type="Proteomes" id="UP000014978"/>
    </source>
</evidence>
<dbReference type="EMDB" id="EMD-17457"/>
<dbReference type="FunCoup" id="S7XUD8">
    <property type="interactions" value="150"/>
</dbReference>
<comment type="similarity">
    <text evidence="1">Belongs to the universal ribosomal protein uL13 family.</text>
</comment>
<dbReference type="PANTHER" id="PTHR11545:SF3">
    <property type="entry name" value="LARGE RIBOSOMAL SUBUNIT PROTEIN UL13"/>
    <property type="match status" value="1"/>
</dbReference>
<dbReference type="Proteomes" id="UP000014978">
    <property type="component" value="Unassembled WGS sequence"/>
</dbReference>
<keyword evidence="6 7" id="KW-0002">3D-structure</keyword>
<dbReference type="PDB" id="7QCA">
    <property type="method" value="EM"/>
    <property type="resolution" value="2.79 A"/>
    <property type="chains" value="LO0=1-198"/>
</dbReference>
<dbReference type="AlphaFoldDB" id="S7XUD8"/>